<dbReference type="GO" id="GO:0042554">
    <property type="term" value="P:superoxide anion generation"/>
    <property type="evidence" value="ECO:0007669"/>
    <property type="project" value="TreeGrafter"/>
</dbReference>
<feature type="region of interest" description="Disordered" evidence="4">
    <location>
        <begin position="446"/>
        <end position="602"/>
    </location>
</feature>
<evidence type="ECO:0000313" key="8">
    <source>
        <dbReference type="Proteomes" id="UP001152320"/>
    </source>
</evidence>
<dbReference type="PANTHER" id="PTHR15706">
    <property type="entry name" value="SH3 MULTIPLE DOMAIN"/>
    <property type="match status" value="1"/>
</dbReference>
<evidence type="ECO:0000256" key="2">
    <source>
        <dbReference type="ARBA" id="ARBA00022737"/>
    </source>
</evidence>
<evidence type="ECO:0000313" key="7">
    <source>
        <dbReference type="EMBL" id="KAJ8025768.1"/>
    </source>
</evidence>
<feature type="domain" description="SH3" evidence="5">
    <location>
        <begin position="600"/>
        <end position="656"/>
    </location>
</feature>
<dbReference type="Pfam" id="PF00018">
    <property type="entry name" value="SH3_1"/>
    <property type="match status" value="3"/>
</dbReference>
<dbReference type="PROSITE" id="PS50195">
    <property type="entry name" value="PX"/>
    <property type="match status" value="1"/>
</dbReference>
<accession>A0A9Q0YNJ9</accession>
<evidence type="ECO:0000256" key="1">
    <source>
        <dbReference type="ARBA" id="ARBA00022443"/>
    </source>
</evidence>
<comment type="caution">
    <text evidence="7">The sequence shown here is derived from an EMBL/GenBank/DDBJ whole genome shotgun (WGS) entry which is preliminary data.</text>
</comment>
<dbReference type="Pfam" id="PF07653">
    <property type="entry name" value="SH3_2"/>
    <property type="match status" value="1"/>
</dbReference>
<dbReference type="SMART" id="SM00312">
    <property type="entry name" value="PX"/>
    <property type="match status" value="1"/>
</dbReference>
<dbReference type="AlphaFoldDB" id="A0A9Q0YNJ9"/>
<evidence type="ECO:0000256" key="4">
    <source>
        <dbReference type="SAM" id="MobiDB-lite"/>
    </source>
</evidence>
<feature type="compositionally biased region" description="Low complexity" evidence="4">
    <location>
        <begin position="129"/>
        <end position="142"/>
    </location>
</feature>
<dbReference type="CDD" id="cd11856">
    <property type="entry name" value="SH3_p47phox_like"/>
    <property type="match status" value="2"/>
</dbReference>
<name>A0A9Q0YNJ9_HOLLE</name>
<keyword evidence="2" id="KW-0677">Repeat</keyword>
<dbReference type="InterPro" id="IPR036028">
    <property type="entry name" value="SH3-like_dom_sf"/>
</dbReference>
<feature type="region of interest" description="Disordered" evidence="4">
    <location>
        <begin position="301"/>
        <end position="406"/>
    </location>
</feature>
<dbReference type="Proteomes" id="UP001152320">
    <property type="component" value="Chromosome 17"/>
</dbReference>
<keyword evidence="8" id="KW-1185">Reference proteome</keyword>
<reference evidence="7" key="1">
    <citation type="submission" date="2021-10" db="EMBL/GenBank/DDBJ databases">
        <title>Tropical sea cucumber genome reveals ecological adaptation and Cuvierian tubules defense mechanism.</title>
        <authorList>
            <person name="Chen T."/>
        </authorList>
    </citation>
    <scope>NUCLEOTIDE SEQUENCE</scope>
    <source>
        <strain evidence="7">Nanhai2018</strain>
        <tissue evidence="7">Muscle</tissue>
    </source>
</reference>
<feature type="compositionally biased region" description="Pro residues" evidence="4">
    <location>
        <begin position="452"/>
        <end position="461"/>
    </location>
</feature>
<evidence type="ECO:0000259" key="5">
    <source>
        <dbReference type="PROSITE" id="PS50002"/>
    </source>
</evidence>
<feature type="compositionally biased region" description="Polar residues" evidence="4">
    <location>
        <begin position="351"/>
        <end position="361"/>
    </location>
</feature>
<dbReference type="PANTHER" id="PTHR15706:SF2">
    <property type="entry name" value="SH3 AND PX DOMAIN-CONTAINING PROTEIN 2A"/>
    <property type="match status" value="1"/>
</dbReference>
<dbReference type="InterPro" id="IPR036871">
    <property type="entry name" value="PX_dom_sf"/>
</dbReference>
<dbReference type="GO" id="GO:0016176">
    <property type="term" value="F:superoxide-generating NADPH oxidase activator activity"/>
    <property type="evidence" value="ECO:0007669"/>
    <property type="project" value="TreeGrafter"/>
</dbReference>
<dbReference type="Gene3D" id="3.30.1520.10">
    <property type="entry name" value="Phox-like domain"/>
    <property type="match status" value="1"/>
</dbReference>
<dbReference type="PROSITE" id="PS50002">
    <property type="entry name" value="SH3"/>
    <property type="match status" value="4"/>
</dbReference>
<feature type="domain" description="SH3" evidence="5">
    <location>
        <begin position="151"/>
        <end position="210"/>
    </location>
</feature>
<gene>
    <name evidence="7" type="ORF">HOLleu_33413</name>
</gene>
<dbReference type="InterPro" id="IPR001452">
    <property type="entry name" value="SH3_domain"/>
</dbReference>
<feature type="region of interest" description="Disordered" evidence="4">
    <location>
        <begin position="120"/>
        <end position="147"/>
    </location>
</feature>
<dbReference type="CDD" id="cd12015">
    <property type="entry name" value="SH3_Tks_1"/>
    <property type="match status" value="1"/>
</dbReference>
<dbReference type="GO" id="GO:0035091">
    <property type="term" value="F:phosphatidylinositol binding"/>
    <property type="evidence" value="ECO:0007669"/>
    <property type="project" value="InterPro"/>
</dbReference>
<feature type="compositionally biased region" description="Polar residues" evidence="4">
    <location>
        <begin position="392"/>
        <end position="406"/>
    </location>
</feature>
<dbReference type="InterPro" id="IPR051228">
    <property type="entry name" value="NADPH_Oxidase/PX-Domain"/>
</dbReference>
<dbReference type="SMART" id="SM00326">
    <property type="entry name" value="SH3"/>
    <property type="match status" value="4"/>
</dbReference>
<dbReference type="GO" id="GO:0005737">
    <property type="term" value="C:cytoplasm"/>
    <property type="evidence" value="ECO:0007669"/>
    <property type="project" value="TreeGrafter"/>
</dbReference>
<feature type="domain" description="SH3" evidence="5">
    <location>
        <begin position="220"/>
        <end position="279"/>
    </location>
</feature>
<dbReference type="OrthoDB" id="10255964at2759"/>
<dbReference type="CDD" id="cd12016">
    <property type="entry name" value="SH3_Tks_2"/>
    <property type="match status" value="1"/>
</dbReference>
<dbReference type="SUPFAM" id="SSF64268">
    <property type="entry name" value="PX domain"/>
    <property type="match status" value="1"/>
</dbReference>
<feature type="domain" description="PX" evidence="6">
    <location>
        <begin position="3"/>
        <end position="127"/>
    </location>
</feature>
<dbReference type="Pfam" id="PF00787">
    <property type="entry name" value="PX"/>
    <property type="match status" value="1"/>
</dbReference>
<dbReference type="SUPFAM" id="SSF50044">
    <property type="entry name" value="SH3-domain"/>
    <property type="match status" value="4"/>
</dbReference>
<feature type="compositionally biased region" description="Basic and acidic residues" evidence="4">
    <location>
        <begin position="512"/>
        <end position="523"/>
    </location>
</feature>
<sequence length="656" mass="73577">MGRHILDARVRDIEKRRLPSKHYVYVIHVSWTDGSVTIIYRRYSKFFDFHMKLLATFPDEAGSRIPSQRTIPFLPGKKVFGRSHTREVALKRMNQLDEYCRLLVKMPGKISNSEEVITFFSPTPEDINPPTSSDTSSHSSSSEIDEISDPIQAEQYKVIADYKKQQKNEVDLVSGDVVEVFEKNENGWWFVSVQDSQGWAPGTFLTKADGREEEEESIAGNNESYITNNSYKAKLDDELSFETGVVVTVLKKSLDGWWQVRYLDKDGWVPATYLQPYKGPELIHSSPTEFIGNVMNISNLTLTDSPQTERTNKFQQAKTGREKPPRPPPPTAMNKRFNTDAKPTPPRRSTVKTCPLSNSSRPSERLSKRTRTGLREKSMKNNIPRERKKSQYKTTASFDGSSTSDDCVSFEANQMVEVIHKYEEWWLIKINGHEGWAPASFIEACNSHSPTPSEPTWPSPIDPHRGGSNISTDSETGAPRGPESNKYRPPNTARQDNQIGRNGGAFQPYRPDPPKSRTSDHLPQKPAASDGGHVSDLSRIKQNLRPASGAPTGTGGRPPMPKPKPSNDSTAISKLRAQLESSIGSSNSPPKPAVPRKPNSNKMIYKTLAPFDGEEELSFEEGVEVEVIEKNDSGWWLVRIGNEEGWAPSTYLEPLS</sequence>
<feature type="domain" description="SH3" evidence="5">
    <location>
        <begin position="387"/>
        <end position="447"/>
    </location>
</feature>
<keyword evidence="1 3" id="KW-0728">SH3 domain</keyword>
<evidence type="ECO:0000259" key="6">
    <source>
        <dbReference type="PROSITE" id="PS50195"/>
    </source>
</evidence>
<protein>
    <submittedName>
        <fullName evidence="7">SH3 and PX domain-containing protein 2B</fullName>
    </submittedName>
</protein>
<proteinExistence type="predicted"/>
<feature type="compositionally biased region" description="Polar residues" evidence="4">
    <location>
        <begin position="301"/>
        <end position="318"/>
    </location>
</feature>
<feature type="compositionally biased region" description="Polar residues" evidence="4">
    <location>
        <begin position="579"/>
        <end position="588"/>
    </location>
</feature>
<evidence type="ECO:0000256" key="3">
    <source>
        <dbReference type="PROSITE-ProRule" id="PRU00192"/>
    </source>
</evidence>
<dbReference type="InterPro" id="IPR001683">
    <property type="entry name" value="PX_dom"/>
</dbReference>
<dbReference type="EMBL" id="JAIZAY010000017">
    <property type="protein sequence ID" value="KAJ8025768.1"/>
    <property type="molecule type" value="Genomic_DNA"/>
</dbReference>
<dbReference type="Gene3D" id="2.30.30.40">
    <property type="entry name" value="SH3 Domains"/>
    <property type="match status" value="4"/>
</dbReference>
<dbReference type="FunFam" id="2.30.30.40:FF:000082">
    <property type="entry name" value="SH3 and PX domain-containing protein 2B"/>
    <property type="match status" value="1"/>
</dbReference>
<feature type="compositionally biased region" description="Basic and acidic residues" evidence="4">
    <location>
        <begin position="362"/>
        <end position="385"/>
    </location>
</feature>
<organism evidence="7 8">
    <name type="scientific">Holothuria leucospilota</name>
    <name type="common">Black long sea cucumber</name>
    <name type="synonym">Mertensiothuria leucospilota</name>
    <dbReference type="NCBI Taxonomy" id="206669"/>
    <lineage>
        <taxon>Eukaryota</taxon>
        <taxon>Metazoa</taxon>
        <taxon>Echinodermata</taxon>
        <taxon>Eleutherozoa</taxon>
        <taxon>Echinozoa</taxon>
        <taxon>Holothuroidea</taxon>
        <taxon>Aspidochirotacea</taxon>
        <taxon>Aspidochirotida</taxon>
        <taxon>Holothuriidae</taxon>
        <taxon>Holothuria</taxon>
    </lineage>
</organism>